<feature type="domain" description="Cytochrome c-type biogenesis protein H Ig-like" evidence="6">
    <location>
        <begin position="221"/>
        <end position="327"/>
    </location>
</feature>
<evidence type="ECO:0000256" key="4">
    <source>
        <dbReference type="PROSITE-ProRule" id="PRU00339"/>
    </source>
</evidence>
<evidence type="ECO:0000256" key="1">
    <source>
        <dbReference type="ARBA" id="ARBA00022737"/>
    </source>
</evidence>
<keyword evidence="5" id="KW-1133">Transmembrane helix</keyword>
<dbReference type="PANTHER" id="PTHR47870">
    <property type="entry name" value="CYTOCHROME C-TYPE BIOGENESIS PROTEIN CCMH"/>
    <property type="match status" value="1"/>
</dbReference>
<dbReference type="PROSITE" id="PS50005">
    <property type="entry name" value="TPR"/>
    <property type="match status" value="1"/>
</dbReference>
<keyword evidence="1" id="KW-0677">Repeat</keyword>
<dbReference type="InterPro" id="IPR056412">
    <property type="entry name" value="Ig_CycH"/>
</dbReference>
<evidence type="ECO:0000256" key="3">
    <source>
        <dbReference type="ARBA" id="ARBA00022803"/>
    </source>
</evidence>
<keyword evidence="5" id="KW-0812">Transmembrane</keyword>
<dbReference type="PROSITE" id="PS50293">
    <property type="entry name" value="TPR_REGION"/>
    <property type="match status" value="1"/>
</dbReference>
<dbReference type="Proteomes" id="UP001589896">
    <property type="component" value="Unassembled WGS sequence"/>
</dbReference>
<dbReference type="Gene3D" id="1.25.40.10">
    <property type="entry name" value="Tetratricopeptide repeat domain"/>
    <property type="match status" value="1"/>
</dbReference>
<dbReference type="PANTHER" id="PTHR47870:SF1">
    <property type="entry name" value="CYTOCHROME C-TYPE BIOGENESIS PROTEIN CCMH"/>
    <property type="match status" value="1"/>
</dbReference>
<dbReference type="RefSeq" id="WP_386669739.1">
    <property type="nucleotide sequence ID" value="NZ_JBHLTG010000003.1"/>
</dbReference>
<accession>A0ABV6RQG7</accession>
<evidence type="ECO:0000313" key="9">
    <source>
        <dbReference type="Proteomes" id="UP001589896"/>
    </source>
</evidence>
<feature type="repeat" description="TPR" evidence="4">
    <location>
        <begin position="84"/>
        <end position="117"/>
    </location>
</feature>
<keyword evidence="2" id="KW-0201">Cytochrome c-type biogenesis</keyword>
<dbReference type="InterPro" id="IPR011990">
    <property type="entry name" value="TPR-like_helical_dom_sf"/>
</dbReference>
<evidence type="ECO:0000313" key="8">
    <source>
        <dbReference type="EMBL" id="MFC0679219.1"/>
    </source>
</evidence>
<evidence type="ECO:0000259" key="6">
    <source>
        <dbReference type="Pfam" id="PF23892"/>
    </source>
</evidence>
<dbReference type="InterPro" id="IPR019734">
    <property type="entry name" value="TPR_rpt"/>
</dbReference>
<dbReference type="Pfam" id="PF23914">
    <property type="entry name" value="TPR_CcmH_CycH"/>
    <property type="match status" value="1"/>
</dbReference>
<organism evidence="8 9">
    <name type="scientific">Lysobacter korlensis</name>
    <dbReference type="NCBI Taxonomy" id="553636"/>
    <lineage>
        <taxon>Bacteria</taxon>
        <taxon>Pseudomonadati</taxon>
        <taxon>Pseudomonadota</taxon>
        <taxon>Gammaproteobacteria</taxon>
        <taxon>Lysobacterales</taxon>
        <taxon>Lysobacteraceae</taxon>
        <taxon>Lysobacter</taxon>
    </lineage>
</organism>
<protein>
    <submittedName>
        <fullName evidence="8">Tetratricopeptide repeat protein</fullName>
    </submittedName>
</protein>
<dbReference type="InterPro" id="IPR051263">
    <property type="entry name" value="C-type_cytochrome_biogenesis"/>
</dbReference>
<feature type="transmembrane region" description="Helical" evidence="5">
    <location>
        <begin position="28"/>
        <end position="49"/>
    </location>
</feature>
<evidence type="ECO:0000256" key="2">
    <source>
        <dbReference type="ARBA" id="ARBA00022748"/>
    </source>
</evidence>
<evidence type="ECO:0000259" key="7">
    <source>
        <dbReference type="Pfam" id="PF23914"/>
    </source>
</evidence>
<dbReference type="EMBL" id="JBHLTG010000003">
    <property type="protein sequence ID" value="MFC0679219.1"/>
    <property type="molecule type" value="Genomic_DNA"/>
</dbReference>
<keyword evidence="5" id="KW-0472">Membrane</keyword>
<reference evidence="8 9" key="1">
    <citation type="submission" date="2024-09" db="EMBL/GenBank/DDBJ databases">
        <authorList>
            <person name="Sun Q."/>
            <person name="Mori K."/>
        </authorList>
    </citation>
    <scope>NUCLEOTIDE SEQUENCE [LARGE SCALE GENOMIC DNA]</scope>
    <source>
        <strain evidence="8 9">KCTC 23076</strain>
    </source>
</reference>
<dbReference type="SMART" id="SM00028">
    <property type="entry name" value="TPR"/>
    <property type="match status" value="2"/>
</dbReference>
<keyword evidence="9" id="KW-1185">Reference proteome</keyword>
<dbReference type="InterPro" id="IPR056413">
    <property type="entry name" value="TPR_CcmH_CycH"/>
</dbReference>
<dbReference type="SUPFAM" id="SSF48452">
    <property type="entry name" value="TPR-like"/>
    <property type="match status" value="1"/>
</dbReference>
<gene>
    <name evidence="8" type="ORF">ACFFGH_15390</name>
</gene>
<sequence length="331" mass="35011">MPAFYAIAAVMVLLTLFAVTRPLWRPRAVVGVGVTATLALGTALLYFAVGTPAALDPAQRKAPETLADAIAQLEAELERNPERAEGWHVLARAYASEGRTQEALRAFAQAIRLAPDADVLAEAAETRARGAADRRFDAEAVAMLRRALELQPAHQRARWFLGIAQRQAGQPAEAARTWEPLLASVDPQTAASLRPQIDAARVDAGLEPLPESPAEPADPGLDIRVSLSPEFAERVPAGAAVFVIARAAGTVMPVAVERLPATAFPITLRLDDSDSPMPAARLSQLDKVEVLARVSASGNASAQPGDFASSPIVVEIGKADPIDLSVDRVVP</sequence>
<comment type="caution">
    <text evidence="8">The sequence shown here is derived from an EMBL/GenBank/DDBJ whole genome shotgun (WGS) entry which is preliminary data.</text>
</comment>
<proteinExistence type="predicted"/>
<evidence type="ECO:0000256" key="5">
    <source>
        <dbReference type="SAM" id="Phobius"/>
    </source>
</evidence>
<keyword evidence="3 4" id="KW-0802">TPR repeat</keyword>
<feature type="domain" description="Cytochrome c-type biogenesis protein H TPR" evidence="7">
    <location>
        <begin position="64"/>
        <end position="188"/>
    </location>
</feature>
<dbReference type="Pfam" id="PF23892">
    <property type="entry name" value="Ig_CycH"/>
    <property type="match status" value="1"/>
</dbReference>
<name>A0ABV6RQG7_9GAMM</name>